<evidence type="ECO:0000313" key="3">
    <source>
        <dbReference type="EMBL" id="SDN49124.1"/>
    </source>
</evidence>
<proteinExistence type="predicted"/>
<evidence type="ECO:0000313" key="4">
    <source>
        <dbReference type="Proteomes" id="UP000198680"/>
    </source>
</evidence>
<name>A0A1H0BTY2_9ACTN</name>
<dbReference type="PANTHER" id="PTHR14136">
    <property type="entry name" value="BTB_POZ DOMAIN-CONTAINING PROTEIN KCTD9"/>
    <property type="match status" value="1"/>
</dbReference>
<dbReference type="OrthoDB" id="8440251at2"/>
<protein>
    <submittedName>
        <fullName evidence="3">Uncharacterized protein YjbI, contains pentapeptide repeats</fullName>
    </submittedName>
</protein>
<dbReference type="STRING" id="1137991.SAMN05660642_04939"/>
<dbReference type="RefSeq" id="WP_091224477.1">
    <property type="nucleotide sequence ID" value="NZ_FNHE01000028.1"/>
</dbReference>
<dbReference type="EMBL" id="FNHE01000028">
    <property type="protein sequence ID" value="SDN49124.1"/>
    <property type="molecule type" value="Genomic_DNA"/>
</dbReference>
<reference evidence="4" key="1">
    <citation type="submission" date="2016-10" db="EMBL/GenBank/DDBJ databases">
        <authorList>
            <person name="Varghese N."/>
            <person name="Submissions S."/>
        </authorList>
    </citation>
    <scope>NUCLEOTIDE SEQUENCE [LARGE SCALE GENOMIC DNA]</scope>
    <source>
        <strain evidence="4">DSM 45419</strain>
    </source>
</reference>
<keyword evidence="4" id="KW-1185">Reference proteome</keyword>
<dbReference type="Gene3D" id="2.160.20.80">
    <property type="entry name" value="E3 ubiquitin-protein ligase SopA"/>
    <property type="match status" value="2"/>
</dbReference>
<dbReference type="InterPro" id="IPR001646">
    <property type="entry name" value="5peptide_repeat"/>
</dbReference>
<dbReference type="Proteomes" id="UP000198680">
    <property type="component" value="Unassembled WGS sequence"/>
</dbReference>
<dbReference type="PANTHER" id="PTHR14136:SF17">
    <property type="entry name" value="BTB_POZ DOMAIN-CONTAINING PROTEIN KCTD9"/>
    <property type="match status" value="1"/>
</dbReference>
<keyword evidence="2" id="KW-0812">Transmembrane</keyword>
<dbReference type="Pfam" id="PF13576">
    <property type="entry name" value="Pentapeptide_3"/>
    <property type="match status" value="2"/>
</dbReference>
<keyword evidence="2" id="KW-0472">Membrane</keyword>
<feature type="region of interest" description="Disordered" evidence="1">
    <location>
        <begin position="171"/>
        <end position="203"/>
    </location>
</feature>
<gene>
    <name evidence="3" type="ORF">SAMN05660642_04939</name>
</gene>
<accession>A0A1H0BTY2</accession>
<organism evidence="3 4">
    <name type="scientific">Geodermatophilus siccatus</name>
    <dbReference type="NCBI Taxonomy" id="1137991"/>
    <lineage>
        <taxon>Bacteria</taxon>
        <taxon>Bacillati</taxon>
        <taxon>Actinomycetota</taxon>
        <taxon>Actinomycetes</taxon>
        <taxon>Geodermatophilales</taxon>
        <taxon>Geodermatophilaceae</taxon>
        <taxon>Geodermatophilus</taxon>
    </lineage>
</organism>
<feature type="transmembrane region" description="Helical" evidence="2">
    <location>
        <begin position="22"/>
        <end position="42"/>
    </location>
</feature>
<sequence length="547" mass="59417">MADDAAPVETGRPNEERGPRHWLWSLAGVVAVAILLFVLWWGPWLFTRHPSSELSDAEELKAENDVRTTLVQTVAGLAVAAGAFVTYRTFRQNQLEQANRHDREERTYKLNQSQQVTDTYTKAVEQLGHKEAPVRLGALYSLVSLAQDNPPRRQTVVDVLCAYLRMPYTPSRRDEPTSGLAATNDATPPAPDEGEPQRDTVQELQVRQTAQRLLADHLHYPPHTSGTDAQGTEPSPEAIFWPGISIDLTGASLVDLSLRSASVIRADFSRATFSGDASFDGATFSGDARFDGATFSGDARFDGATFSGDARFDGATFSGDVWFGKATFFGDARFDEANFHGYGWFEKATVSGDAWFGRATFSGHARFDKATFSGDARFDRGTFSDDARFIEATVSGDAWFGGATFSGAAWFGGATFSGNARFGRASFSSHASFSQATFSGYAWFGKATFSGNARFDEAAFSGHASFDGATFSGHALFDKAIFSGKAWFHVTLSGHASFGGTRILRLDDPEVNGGRRRVWPNGWAVHPDADDPARGTLVRVESTAEDG</sequence>
<dbReference type="AlphaFoldDB" id="A0A1H0BTY2"/>
<evidence type="ECO:0000256" key="1">
    <source>
        <dbReference type="SAM" id="MobiDB-lite"/>
    </source>
</evidence>
<evidence type="ECO:0000256" key="2">
    <source>
        <dbReference type="SAM" id="Phobius"/>
    </source>
</evidence>
<keyword evidence="2" id="KW-1133">Transmembrane helix</keyword>
<dbReference type="InterPro" id="IPR051082">
    <property type="entry name" value="Pentapeptide-BTB/POZ_domain"/>
</dbReference>